<dbReference type="EMBL" id="CP069389">
    <property type="protein sequence ID" value="QRN92109.1"/>
    <property type="molecule type" value="Genomic_DNA"/>
</dbReference>
<dbReference type="Proteomes" id="UP000640299">
    <property type="component" value="Chromosome"/>
</dbReference>
<dbReference type="SUPFAM" id="SSF55729">
    <property type="entry name" value="Acyl-CoA N-acyltransferases (Nat)"/>
    <property type="match status" value="1"/>
</dbReference>
<evidence type="ECO:0000313" key="5">
    <source>
        <dbReference type="EMBL" id="QRN92109.1"/>
    </source>
</evidence>
<proteinExistence type="predicted"/>
<dbReference type="CDD" id="cd04301">
    <property type="entry name" value="NAT_SF"/>
    <property type="match status" value="1"/>
</dbReference>
<reference evidence="3" key="2">
    <citation type="submission" date="2017-12" db="EMBL/GenBank/DDBJ databases">
        <title>FDA dAtabase for Regulatory Grade micrObial Sequences (FDA-ARGOS): Supporting development and validation of Infectious Disease Dx tests.</title>
        <authorList>
            <person name="Campos J."/>
            <person name="Goldberg B."/>
            <person name="Tallon L."/>
            <person name="Sadzewicz L."/>
            <person name="Sengamalay N."/>
            <person name="Ott S."/>
            <person name="Godinez A."/>
            <person name="Nagaraj S."/>
            <person name="Vavikolanu K."/>
            <person name="Vyas G."/>
            <person name="Nadendla S."/>
            <person name="Aluvathingal J."/>
            <person name="Geyer C."/>
            <person name="Nandy P."/>
            <person name="Hobson J."/>
            <person name="Sichtig H."/>
        </authorList>
    </citation>
    <scope>NUCLEOTIDE SEQUENCE</scope>
    <source>
        <strain evidence="3">FDAARGOS_285</strain>
    </source>
</reference>
<feature type="domain" description="N-acetyltransferase" evidence="2">
    <location>
        <begin position="2"/>
        <end position="90"/>
    </location>
</feature>
<sequence length="91" mass="10316">MEIKQGTNKFYVGNSENDFEAEITYQDLDGKTLVVDHTFVDPSLRGQGIARKLVDVVIEKARSEEKVIDPVCPYVKDVMTKDESTHDVLKK</sequence>
<dbReference type="KEGG" id="sscu:CEP64_03390"/>
<keyword evidence="9" id="KW-1185">Reference proteome</keyword>
<feature type="domain" description="N-acetyltransferase" evidence="1">
    <location>
        <begin position="1"/>
        <end position="91"/>
    </location>
</feature>
<dbReference type="PANTHER" id="PTHR31435">
    <property type="entry name" value="PROTEIN NATD1"/>
    <property type="match status" value="1"/>
</dbReference>
<dbReference type="Gene3D" id="3.40.630.30">
    <property type="match status" value="1"/>
</dbReference>
<dbReference type="Proteomes" id="UP000197058">
    <property type="component" value="Chromosome"/>
</dbReference>
<dbReference type="EMBL" id="JAPNQM010000009">
    <property type="protein sequence ID" value="MDL0117868.1"/>
    <property type="molecule type" value="Genomic_DNA"/>
</dbReference>
<dbReference type="InterPro" id="IPR016181">
    <property type="entry name" value="Acyl_CoA_acyltransferase"/>
</dbReference>
<reference evidence="4" key="5">
    <citation type="submission" date="2022-09" db="EMBL/GenBank/DDBJ databases">
        <authorList>
            <person name="De Moura G.S."/>
            <person name="Carvalho E."/>
            <person name="Ramos Sanchez E.M."/>
            <person name="Sellera F.P."/>
            <person name="Marques M.F.S."/>
            <person name="Heinemann M.B."/>
            <person name="De Vliegher S."/>
            <person name="Souza F.N."/>
            <person name="Mota R.A."/>
        </authorList>
    </citation>
    <scope>NUCLEOTIDE SEQUENCE</scope>
    <source>
        <strain evidence="4">BR656</strain>
    </source>
</reference>
<reference evidence="4" key="6">
    <citation type="journal article" date="2023" name="Vet. Microbiol.">
        <title>Emergence of livestock-associated Mammaliicoccus sciuri ST71 co-harbouring mecA and mecC genes in Brazil.</title>
        <authorList>
            <person name="de Moura G.S."/>
            <person name="de Carvalho E."/>
            <person name="Ramos Sanchez E.M."/>
            <person name="Sellera F.P."/>
            <person name="Marques M.F.S."/>
            <person name="Heinemann M.B."/>
            <person name="De Vliegher S."/>
            <person name="Souza F.N."/>
            <person name="Mota R.A."/>
        </authorList>
    </citation>
    <scope>NUCLEOTIDE SEQUENCE</scope>
    <source>
        <strain evidence="4">BR656</strain>
    </source>
</reference>
<dbReference type="EMBL" id="CP022046">
    <property type="protein sequence ID" value="ASE33674.1"/>
    <property type="molecule type" value="Genomic_DNA"/>
</dbReference>
<evidence type="ECO:0000313" key="4">
    <source>
        <dbReference type="EMBL" id="MDL0117868.1"/>
    </source>
</evidence>
<dbReference type="InterPro" id="IPR045057">
    <property type="entry name" value="Gcn5-rel_NAT"/>
</dbReference>
<reference evidence="5" key="4">
    <citation type="submission" date="2021-02" db="EMBL/GenBank/DDBJ databases">
        <title>cfr and optrA-positive Staphylococcus spp.</title>
        <authorList>
            <person name="Chen L."/>
        </authorList>
    </citation>
    <scope>NUCLEOTIDE SEQUENCE</scope>
    <source>
        <strain evidence="5">GDQ20D70P</strain>
    </source>
</reference>
<dbReference type="InterPro" id="IPR031165">
    <property type="entry name" value="GNAT_YJDJ"/>
</dbReference>
<organism evidence="6 8">
    <name type="scientific">Mammaliicoccus sciuri</name>
    <name type="common">Staphylococcus sciuri</name>
    <dbReference type="NCBI Taxonomy" id="1296"/>
    <lineage>
        <taxon>Bacteria</taxon>
        <taxon>Bacillati</taxon>
        <taxon>Bacillota</taxon>
        <taxon>Bacilli</taxon>
        <taxon>Bacillales</taxon>
        <taxon>Staphylococcaceae</taxon>
        <taxon>Mammaliicoccus</taxon>
    </lineage>
</organism>
<evidence type="ECO:0000313" key="3">
    <source>
        <dbReference type="EMBL" id="ASE33674.1"/>
    </source>
</evidence>
<reference evidence="7" key="1">
    <citation type="submission" date="2017-06" db="EMBL/GenBank/DDBJ databases">
        <title>FDA dAtabase for Regulatory Grade micrObial Sequences (FDA-ARGOS): Supporting development and validation of Infectious Disease Dx tests.</title>
        <authorList>
            <person name="Goldberg B."/>
            <person name="Campos J."/>
            <person name="Tallon L."/>
            <person name="Sadzewicz L."/>
            <person name="Sengamalay N."/>
            <person name="Ott S."/>
            <person name="Godinez A."/>
            <person name="Nagaraj S."/>
            <person name="Vavikolanu K."/>
            <person name="Nadendla S."/>
            <person name="George J."/>
            <person name="Geyer C."/>
            <person name="Sichtig H."/>
        </authorList>
    </citation>
    <scope>NUCLEOTIDE SEQUENCE [LARGE SCALE GENOMIC DNA]</scope>
    <source>
        <strain evidence="7">FDAARGOS_285</strain>
    </source>
</reference>
<dbReference type="PROSITE" id="PS51186">
    <property type="entry name" value="GNAT"/>
    <property type="match status" value="1"/>
</dbReference>
<evidence type="ECO:0000259" key="2">
    <source>
        <dbReference type="PROSITE" id="PS51729"/>
    </source>
</evidence>
<dbReference type="PANTHER" id="PTHR31435:SF10">
    <property type="entry name" value="BSR4717 PROTEIN"/>
    <property type="match status" value="1"/>
</dbReference>
<protein>
    <submittedName>
        <fullName evidence="4 6">N-acetyltransferase</fullName>
    </submittedName>
</protein>
<gene>
    <name evidence="6" type="ORF">CD117_06050</name>
    <name evidence="3" type="ORF">CEP64_03390</name>
    <name evidence="5" type="ORF">JRU67_04685</name>
    <name evidence="4" type="ORF">OWO77_12930</name>
</gene>
<dbReference type="Pfam" id="PF14542">
    <property type="entry name" value="Acetyltransf_CG"/>
    <property type="match status" value="1"/>
</dbReference>
<dbReference type="GeneID" id="48592311"/>
<name>A0A517CF82_MAMSC</name>
<dbReference type="GO" id="GO:0016747">
    <property type="term" value="F:acyltransferase activity, transferring groups other than amino-acyl groups"/>
    <property type="evidence" value="ECO:0007669"/>
    <property type="project" value="InterPro"/>
</dbReference>
<dbReference type="PROSITE" id="PS51729">
    <property type="entry name" value="GNAT_YJDJ"/>
    <property type="match status" value="1"/>
</dbReference>
<dbReference type="Proteomes" id="UP001176210">
    <property type="component" value="Unassembled WGS sequence"/>
</dbReference>
<evidence type="ECO:0000259" key="1">
    <source>
        <dbReference type="PROSITE" id="PS51186"/>
    </source>
</evidence>
<evidence type="ECO:0000313" key="8">
    <source>
        <dbReference type="Proteomes" id="UP000274792"/>
    </source>
</evidence>
<evidence type="ECO:0000313" key="9">
    <source>
        <dbReference type="Proteomes" id="UP001176210"/>
    </source>
</evidence>
<evidence type="ECO:0000313" key="6">
    <source>
        <dbReference type="EMBL" id="RTX73435.1"/>
    </source>
</evidence>
<dbReference type="AlphaFoldDB" id="A0A517CF82"/>
<dbReference type="InterPro" id="IPR000182">
    <property type="entry name" value="GNAT_dom"/>
</dbReference>
<dbReference type="EMBL" id="RXWV01000029">
    <property type="protein sequence ID" value="RTX73435.1"/>
    <property type="molecule type" value="Genomic_DNA"/>
</dbReference>
<reference evidence="6 8" key="3">
    <citation type="submission" date="2018-10" db="EMBL/GenBank/DDBJ databases">
        <title>A collection Staphylococci species genome sequencing.</title>
        <authorList>
            <person name="Cole K."/>
        </authorList>
    </citation>
    <scope>NUCLEOTIDE SEQUENCE [LARGE SCALE GENOMIC DNA]</scope>
    <source>
        <strain evidence="6">CCUG 37923</strain>
        <strain evidence="8">NCTC 12218</strain>
    </source>
</reference>
<accession>A0A517CF82</accession>
<evidence type="ECO:0000313" key="7">
    <source>
        <dbReference type="Proteomes" id="UP000197058"/>
    </source>
</evidence>
<dbReference type="Proteomes" id="UP000274792">
    <property type="component" value="Unassembled WGS sequence"/>
</dbReference>
<accession>A0A657XQK9</accession>
<dbReference type="RefSeq" id="WP_025905106.1">
    <property type="nucleotide sequence ID" value="NZ_CAJVGN010000001.1"/>
</dbReference>